<dbReference type="GO" id="GO:0032259">
    <property type="term" value="P:methylation"/>
    <property type="evidence" value="ECO:0007669"/>
    <property type="project" value="UniProtKB-KW"/>
</dbReference>
<gene>
    <name evidence="10" type="ORF">AB6A40_000574</name>
</gene>
<keyword evidence="2 7" id="KW-0808">Transferase</keyword>
<evidence type="ECO:0000256" key="5">
    <source>
        <dbReference type="ARBA" id="ARBA00047278"/>
    </source>
</evidence>
<keyword evidence="3 7" id="KW-0949">S-adenosyl-L-methionine</keyword>
<dbReference type="InterPro" id="IPR035979">
    <property type="entry name" value="RBD_domain_sf"/>
</dbReference>
<feature type="active site" description="Nucleophile" evidence="7">
    <location>
        <position position="649"/>
    </location>
</feature>
<evidence type="ECO:0000256" key="2">
    <source>
        <dbReference type="ARBA" id="ARBA00022679"/>
    </source>
</evidence>
<dbReference type="PANTHER" id="PTHR45904:SF2">
    <property type="entry name" value="TRNA (URACIL-5-)-METHYLTRANSFERASE HOMOLOG A"/>
    <property type="match status" value="1"/>
</dbReference>
<dbReference type="Gene3D" id="3.40.50.150">
    <property type="entry name" value="Vaccinia Virus protein VP39"/>
    <property type="match status" value="1"/>
</dbReference>
<evidence type="ECO:0000256" key="3">
    <source>
        <dbReference type="ARBA" id="ARBA00022691"/>
    </source>
</evidence>
<dbReference type="SUPFAM" id="SSF53335">
    <property type="entry name" value="S-adenosyl-L-methionine-dependent methyltransferases"/>
    <property type="match status" value="2"/>
</dbReference>
<feature type="compositionally biased region" description="Polar residues" evidence="8">
    <location>
        <begin position="1"/>
        <end position="22"/>
    </location>
</feature>
<dbReference type="AlphaFoldDB" id="A0ABD6E2D9"/>
<dbReference type="Proteomes" id="UP001608902">
    <property type="component" value="Unassembled WGS sequence"/>
</dbReference>
<keyword evidence="11" id="KW-1185">Reference proteome</keyword>
<feature type="region of interest" description="Disordered" evidence="8">
    <location>
        <begin position="137"/>
        <end position="158"/>
    </location>
</feature>
<evidence type="ECO:0000256" key="7">
    <source>
        <dbReference type="PROSITE-ProRule" id="PRU01024"/>
    </source>
</evidence>
<feature type="region of interest" description="Disordered" evidence="8">
    <location>
        <begin position="481"/>
        <end position="521"/>
    </location>
</feature>
<protein>
    <recommendedName>
        <fullName evidence="4">tRNA (uracil(54)-C(5))-methyltransferase</fullName>
        <ecNumber evidence="4">2.1.1.35</ecNumber>
    </recommendedName>
</protein>
<evidence type="ECO:0000313" key="11">
    <source>
        <dbReference type="Proteomes" id="UP001608902"/>
    </source>
</evidence>
<feature type="binding site" evidence="7">
    <location>
        <position position="621"/>
    </location>
    <ligand>
        <name>S-adenosyl-L-methionine</name>
        <dbReference type="ChEBI" id="CHEBI:59789"/>
    </ligand>
</feature>
<dbReference type="CDD" id="cd02440">
    <property type="entry name" value="AdoMet_MTases"/>
    <property type="match status" value="1"/>
</dbReference>
<dbReference type="InterPro" id="IPR010280">
    <property type="entry name" value="U5_MeTrfase_fam"/>
</dbReference>
<feature type="binding site" evidence="7">
    <location>
        <position position="564"/>
    </location>
    <ligand>
        <name>S-adenosyl-L-methionine</name>
        <dbReference type="ChEBI" id="CHEBI:59789"/>
    </ligand>
</feature>
<dbReference type="PROSITE" id="PS50102">
    <property type="entry name" value="RRM"/>
    <property type="match status" value="1"/>
</dbReference>
<dbReference type="InterPro" id="IPR012677">
    <property type="entry name" value="Nucleotide-bd_a/b_plait_sf"/>
</dbReference>
<comment type="caution">
    <text evidence="10">The sequence shown here is derived from an EMBL/GenBank/DDBJ whole genome shotgun (WGS) entry which is preliminary data.</text>
</comment>
<evidence type="ECO:0000256" key="8">
    <source>
        <dbReference type="SAM" id="MobiDB-lite"/>
    </source>
</evidence>
<dbReference type="Gene3D" id="2.40.50.1070">
    <property type="match status" value="1"/>
</dbReference>
<accession>A0ABD6E2D9</accession>
<dbReference type="InterPro" id="IPR000504">
    <property type="entry name" value="RRM_dom"/>
</dbReference>
<feature type="region of interest" description="Disordered" evidence="8">
    <location>
        <begin position="424"/>
        <end position="457"/>
    </location>
</feature>
<evidence type="ECO:0000256" key="1">
    <source>
        <dbReference type="ARBA" id="ARBA00022603"/>
    </source>
</evidence>
<keyword evidence="6" id="KW-0694">RNA-binding</keyword>
<dbReference type="SUPFAM" id="SSF54928">
    <property type="entry name" value="RNA-binding domain, RBD"/>
    <property type="match status" value="1"/>
</dbReference>
<dbReference type="Gene3D" id="3.30.70.330">
    <property type="match status" value="1"/>
</dbReference>
<reference evidence="10 11" key="1">
    <citation type="submission" date="2024-08" db="EMBL/GenBank/DDBJ databases">
        <title>Gnathostoma spinigerum genome.</title>
        <authorList>
            <person name="Gonzalez-Bertolin B."/>
            <person name="Monzon S."/>
            <person name="Zaballos A."/>
            <person name="Jimenez P."/>
            <person name="Dekumyoy P."/>
            <person name="Varona S."/>
            <person name="Cuesta I."/>
            <person name="Sumanam S."/>
            <person name="Adisakwattana P."/>
            <person name="Gasser R.B."/>
            <person name="Hernandez-Gonzalez A."/>
            <person name="Young N.D."/>
            <person name="Perteguer M.J."/>
        </authorList>
    </citation>
    <scope>NUCLEOTIDE SEQUENCE [LARGE SCALE GENOMIC DNA]</scope>
    <source>
        <strain evidence="10">AL3</strain>
        <tissue evidence="10">Liver</tissue>
    </source>
</reference>
<dbReference type="PROSITE" id="PS51687">
    <property type="entry name" value="SAM_MT_RNA_M5U"/>
    <property type="match status" value="1"/>
</dbReference>
<feature type="compositionally biased region" description="Basic and acidic residues" evidence="8">
    <location>
        <begin position="494"/>
        <end position="515"/>
    </location>
</feature>
<feature type="domain" description="RRM" evidence="9">
    <location>
        <begin position="61"/>
        <end position="134"/>
    </location>
</feature>
<comment type="catalytic activity">
    <reaction evidence="5">
        <text>uridine(54) in tRNA + S-adenosyl-L-methionine = 5-methyluridine(54) in tRNA + S-adenosyl-L-homocysteine + H(+)</text>
        <dbReference type="Rhea" id="RHEA:42712"/>
        <dbReference type="Rhea" id="RHEA-COMP:10167"/>
        <dbReference type="Rhea" id="RHEA-COMP:10193"/>
        <dbReference type="ChEBI" id="CHEBI:15378"/>
        <dbReference type="ChEBI" id="CHEBI:57856"/>
        <dbReference type="ChEBI" id="CHEBI:59789"/>
        <dbReference type="ChEBI" id="CHEBI:65315"/>
        <dbReference type="ChEBI" id="CHEBI:74447"/>
        <dbReference type="EC" id="2.1.1.35"/>
    </reaction>
    <physiologicalReaction direction="left-to-right" evidence="5">
        <dbReference type="Rhea" id="RHEA:42713"/>
    </physiologicalReaction>
</comment>
<comment type="similarity">
    <text evidence="7">Belongs to the class I-like SAM-binding methyltransferase superfamily. RNA M5U methyltransferase family.</text>
</comment>
<organism evidence="10 11">
    <name type="scientific">Gnathostoma spinigerum</name>
    <dbReference type="NCBI Taxonomy" id="75299"/>
    <lineage>
        <taxon>Eukaryota</taxon>
        <taxon>Metazoa</taxon>
        <taxon>Ecdysozoa</taxon>
        <taxon>Nematoda</taxon>
        <taxon>Chromadorea</taxon>
        <taxon>Rhabditida</taxon>
        <taxon>Spirurina</taxon>
        <taxon>Gnathostomatomorpha</taxon>
        <taxon>Gnathostomatoidea</taxon>
        <taxon>Gnathostomatidae</taxon>
        <taxon>Gnathostoma</taxon>
    </lineage>
</organism>
<dbReference type="PANTHER" id="PTHR45904">
    <property type="entry name" value="TRNA (URACIL-5-)-METHYLTRANSFERASE"/>
    <property type="match status" value="1"/>
</dbReference>
<dbReference type="GO" id="GO:0003723">
    <property type="term" value="F:RNA binding"/>
    <property type="evidence" value="ECO:0007669"/>
    <property type="project" value="UniProtKB-UniRule"/>
</dbReference>
<dbReference type="InterPro" id="IPR030391">
    <property type="entry name" value="MeTrfase_TrmA_CS"/>
</dbReference>
<evidence type="ECO:0000313" key="10">
    <source>
        <dbReference type="EMBL" id="MFH4973865.1"/>
    </source>
</evidence>
<dbReference type="Pfam" id="PF05958">
    <property type="entry name" value="tRNA_U5-meth_tr"/>
    <property type="match status" value="1"/>
</dbReference>
<dbReference type="InterPro" id="IPR029063">
    <property type="entry name" value="SAM-dependent_MTases_sf"/>
</dbReference>
<feature type="compositionally biased region" description="Basic and acidic residues" evidence="8">
    <location>
        <begin position="35"/>
        <end position="55"/>
    </location>
</feature>
<feature type="region of interest" description="Disordered" evidence="8">
    <location>
        <begin position="1"/>
        <end position="55"/>
    </location>
</feature>
<evidence type="ECO:0000259" key="9">
    <source>
        <dbReference type="PROSITE" id="PS50102"/>
    </source>
</evidence>
<dbReference type="EMBL" id="JBGFUD010000167">
    <property type="protein sequence ID" value="MFH4973865.1"/>
    <property type="molecule type" value="Genomic_DNA"/>
</dbReference>
<dbReference type="PROSITE" id="PS01231">
    <property type="entry name" value="TRMA_2"/>
    <property type="match status" value="1"/>
</dbReference>
<sequence length="699" mass="79209">MNPAENQPSSVSADTVASPEQVQSEHENDEINEVDAEKNQASDERFESDDSKPCDNEINEQRILLKHLPYNSNFKQVKKFIEKQLGALPYRKLRKFSDRAYFTLNSADEVTKAIELLNGFTYKGRKLSAEVTTPEPLKGYSHKSCDSPAPSDKSAQETLTPYYDLPYSEQLDKKMKNSQRLATLLSKQMIYANVDGAKNINPYDLVEKIRPSPRLTEYRNKCEFTVGKDPDGNTRVGSVGGKFSQNRHYIVTVNECTHISRQVKEIVTTFERFVIDSGEAPFDEFERTGFWKMLTVREFSSDVMLIVTTFPMDNEEKEALLKQKFAERFLAAGNLGEDGNRFRVTSVYWCTLKDASYPVIYEFVGGAPYVYETILDTRFRISPGAFFQTNSFGVEVLYSVIAEKCGIMKNECLEAPSLIDEGTDAGSFTGNDLREDHENTADQTSNDDSNSETGLEEEVEIDCSDIEIISHDKVRQLVNARVEEGPSSSSGDSRSLEVEESVRKRARMNEEREGQFGEQNQTGSEANLTVILDICCGTGTIGLCLLNMVRKNKLKKKVFIFGVEVIDEAIKDAEYNAVGNEFPRESFRFVTCKAESVLKDLKDYLPGTIDLDKAEVIGILDPPRAGVHERVIRECRKLQSLRRLLFVSCYPSLVMKNLVDLCRPRSRRYEGDPFHVTSIAPVDMFPQTKHFEWVVQLDR</sequence>
<dbReference type="GO" id="GO:0030697">
    <property type="term" value="F:tRNA (uracil(54)-C5)-methyltransferase activity, S-adenosyl methionine-dependent"/>
    <property type="evidence" value="ECO:0007669"/>
    <property type="project" value="UniProtKB-EC"/>
</dbReference>
<proteinExistence type="inferred from homology"/>
<dbReference type="EC" id="2.1.1.35" evidence="4"/>
<dbReference type="InterPro" id="IPR045850">
    <property type="entry name" value="TRM2_met"/>
</dbReference>
<evidence type="ECO:0000256" key="4">
    <source>
        <dbReference type="ARBA" id="ARBA00033763"/>
    </source>
</evidence>
<feature type="binding site" evidence="7">
    <location>
        <position position="388"/>
    </location>
    <ligand>
        <name>S-adenosyl-L-methionine</name>
        <dbReference type="ChEBI" id="CHEBI:59789"/>
    </ligand>
</feature>
<feature type="compositionally biased region" description="Polar residues" evidence="8">
    <location>
        <begin position="441"/>
        <end position="453"/>
    </location>
</feature>
<name>A0ABD6E2D9_9BILA</name>
<comment type="caution">
    <text evidence="7">Lacks conserved residue(s) required for the propagation of feature annotation.</text>
</comment>
<keyword evidence="1 7" id="KW-0489">Methyltransferase</keyword>
<evidence type="ECO:0000256" key="6">
    <source>
        <dbReference type="PROSITE-ProRule" id="PRU00176"/>
    </source>
</evidence>